<evidence type="ECO:0000313" key="2">
    <source>
        <dbReference type="Proteomes" id="UP000219068"/>
    </source>
</evidence>
<dbReference type="AlphaFoldDB" id="A0A285RT18"/>
<dbReference type="Proteomes" id="UP000219068">
    <property type="component" value="Unassembled WGS sequence"/>
</dbReference>
<proteinExistence type="predicted"/>
<dbReference type="EMBL" id="OBMM01000001">
    <property type="protein sequence ID" value="SOB97090.1"/>
    <property type="molecule type" value="Genomic_DNA"/>
</dbReference>
<sequence length="49" mass="5315">MSITLFDRKKRLSIRGCTDGIVEKIGDSFLKGDFPKTESADGGRGGIIK</sequence>
<reference evidence="1 2" key="1">
    <citation type="submission" date="2017-08" db="EMBL/GenBank/DDBJ databases">
        <authorList>
            <person name="de Groot N.N."/>
        </authorList>
    </citation>
    <scope>NUCLEOTIDE SEQUENCE [LARGE SCALE GENOMIC DNA]</scope>
    <source>
        <strain evidence="1 2">USBA 78</strain>
    </source>
</reference>
<organism evidence="1 2">
    <name type="scientific">Thalassospira xiamenensis</name>
    <dbReference type="NCBI Taxonomy" id="220697"/>
    <lineage>
        <taxon>Bacteria</taxon>
        <taxon>Pseudomonadati</taxon>
        <taxon>Pseudomonadota</taxon>
        <taxon>Alphaproteobacteria</taxon>
        <taxon>Rhodospirillales</taxon>
        <taxon>Thalassospiraceae</taxon>
        <taxon>Thalassospira</taxon>
    </lineage>
</organism>
<name>A0A285RT18_9PROT</name>
<accession>A0A285RT18</accession>
<protein>
    <submittedName>
        <fullName evidence="1">Uncharacterized protein</fullName>
    </submittedName>
</protein>
<evidence type="ECO:0000313" key="1">
    <source>
        <dbReference type="EMBL" id="SOB97090.1"/>
    </source>
</evidence>
<gene>
    <name evidence="1" type="ORF">SAMN05428964_1012071</name>
</gene>